<gene>
    <name evidence="1" type="ORF">PHL030N00_22</name>
</gene>
<dbReference type="RefSeq" id="YP_009151540.1">
    <property type="nucleotide sequence ID" value="NC_027373.1"/>
</dbReference>
<name>A0A0E3DJS9_9CAUD</name>
<evidence type="ECO:0000313" key="1">
    <source>
        <dbReference type="EMBL" id="AII28693.1"/>
    </source>
</evidence>
<dbReference type="Proteomes" id="UP000033313">
    <property type="component" value="Segment"/>
</dbReference>
<protein>
    <submittedName>
        <fullName evidence="1">Uncharacterized protein</fullName>
    </submittedName>
</protein>
<dbReference type="EMBL" id="KJ578760">
    <property type="protein sequence ID" value="AII28693.1"/>
    <property type="molecule type" value="Genomic_DNA"/>
</dbReference>
<sequence>MPSNRHRTVTALKTAARRIIQQQPRNMTELANITCSISSEYLVPINLDNISLNANGVSLDDIDVDADTRDACQEILWDCNLAEHPDNRQPEASQAALDELECITNQALTLQIMADNILEAIYNHRDNYPGIAKQNIVDQAEDTLAECALLQQTLEDTLDDNL</sequence>
<organism evidence="1 2">
    <name type="scientific">Propionibacterium phage PHL030N00</name>
    <dbReference type="NCBI Taxonomy" id="1500800"/>
    <lineage>
        <taxon>Viruses</taxon>
        <taxon>Duplodnaviria</taxon>
        <taxon>Heunggongvirae</taxon>
        <taxon>Uroviricota</taxon>
        <taxon>Caudoviricetes</taxon>
        <taxon>Pahexavirus</taxon>
        <taxon>Pahexavirus PHL117M01</taxon>
    </lineage>
</organism>
<evidence type="ECO:0000313" key="2">
    <source>
        <dbReference type="Proteomes" id="UP000033313"/>
    </source>
</evidence>
<proteinExistence type="predicted"/>
<dbReference type="KEGG" id="vg:24724295"/>
<dbReference type="GeneID" id="24724295"/>
<reference evidence="1 2" key="1">
    <citation type="journal article" date="2015" name="ISME J.">
        <title>The diversity and host interactions of Propionibacterium acnes bacteriophages on human skin.</title>
        <authorList>
            <person name="Liu J."/>
            <person name="Yan R."/>
            <person name="Zhong Q."/>
            <person name="Ngo S."/>
            <person name="Bangayan N.J."/>
            <person name="Nguyen L."/>
            <person name="Lui T."/>
            <person name="Liu M."/>
            <person name="Erfe M.C."/>
            <person name="Craft N."/>
            <person name="Tomida S."/>
            <person name="Li H."/>
        </authorList>
    </citation>
    <scope>NUCLEOTIDE SEQUENCE [LARGE SCALE GENOMIC DNA]</scope>
    <source>
        <strain evidence="1">PHL030N00</strain>
    </source>
</reference>
<accession>A0A0E3DJS9</accession>
<dbReference type="OrthoDB" id="12813at10239"/>